<reference evidence="13 14" key="1">
    <citation type="submission" date="2019-03" db="EMBL/GenBank/DDBJ databases">
        <title>Genomic Encyclopedia of Type Strains, Phase IV (KMG-IV): sequencing the most valuable type-strain genomes for metagenomic binning, comparative biology and taxonomic classification.</title>
        <authorList>
            <person name="Goeker M."/>
        </authorList>
    </citation>
    <scope>NUCLEOTIDE SEQUENCE [LARGE SCALE GENOMIC DNA]</scope>
    <source>
        <strain evidence="13 14">DSM 15505</strain>
    </source>
</reference>
<evidence type="ECO:0000313" key="13">
    <source>
        <dbReference type="EMBL" id="TDT40229.1"/>
    </source>
</evidence>
<sequence>MEFFESQDRARRNSLVLFGLFTLAVIAIVVAVTAVVYGLYLGFFEGDPLPLGQWLLAPEGLMTMGAVVLVILGGSLHRFIDLAGGGERVARMVGAREVAANTDDAGEKQLRNLTEEMAIASGVTVPRLYVMDQEDAINAFVAGYQPNEAVLVVTRGALEQLNREELQGVIGHEYSHILNGDMRVNVRLIAMLSGILLIGQVGQYLLRSMMFRRHRHTSRRGNGLPVLAAGLALVVVGYVGLFFGRIIKAAVSRQREFLADAAAVQFTRNPEGIGGALYRIGLDAGGSHLTATSHAEDMNHMCFGESVSLSLGGVLASHPPIKARLDAIDETLMARMSARHRKATSEGQQGGAAQGEAGEAVPGAAMGFASGGGIKAPAPSATAGTVTSVNTSYARELLASLPSGLNQQLHEPEGAVHLCFALALDGTDHETIAKRVAELEPVGAVAIDEMLVRSLGQNLSDLGPAYRLPLVELALPALRELEPEARRQLFRDMEVLIREERGARLHDIAILGFLKRHLNEKAGRNRRVTHRRYAPVMADVRNLLWIMASTGASGDTEALYREAMAGFESDPKPPEDRGPGVRDLLASLKRLGGLPPMLKPALIDACAHCVLHDNDVSPREYELLRIIADQLDCPMPPLPVTNTSASAA</sequence>
<keyword evidence="10 11" id="KW-0472">Membrane</keyword>
<feature type="domain" description="Peptidase M48" evidence="12">
    <location>
        <begin position="107"/>
        <end position="331"/>
    </location>
</feature>
<evidence type="ECO:0000256" key="3">
    <source>
        <dbReference type="ARBA" id="ARBA00022670"/>
    </source>
</evidence>
<evidence type="ECO:0000256" key="4">
    <source>
        <dbReference type="ARBA" id="ARBA00022692"/>
    </source>
</evidence>
<evidence type="ECO:0000256" key="6">
    <source>
        <dbReference type="ARBA" id="ARBA00022801"/>
    </source>
</evidence>
<keyword evidence="9" id="KW-0482">Metalloprotease</keyword>
<dbReference type="InterPro" id="IPR001915">
    <property type="entry name" value="Peptidase_M48"/>
</dbReference>
<dbReference type="Pfam" id="PF01435">
    <property type="entry name" value="Peptidase_M48"/>
    <property type="match status" value="1"/>
</dbReference>
<keyword evidence="6" id="KW-0378">Hydrolase</keyword>
<gene>
    <name evidence="13" type="ORF">DES49_1994</name>
</gene>
<dbReference type="OrthoDB" id="15218at2"/>
<dbReference type="AlphaFoldDB" id="A0A4R7JTL4"/>
<dbReference type="PANTHER" id="PTHR43221">
    <property type="entry name" value="PROTEASE HTPX"/>
    <property type="match status" value="1"/>
</dbReference>
<feature type="transmembrane region" description="Helical" evidence="11">
    <location>
        <begin position="60"/>
        <end position="80"/>
    </location>
</feature>
<keyword evidence="7" id="KW-0862">Zinc</keyword>
<evidence type="ECO:0000256" key="8">
    <source>
        <dbReference type="ARBA" id="ARBA00022989"/>
    </source>
</evidence>
<evidence type="ECO:0000256" key="5">
    <source>
        <dbReference type="ARBA" id="ARBA00022723"/>
    </source>
</evidence>
<evidence type="ECO:0000256" key="7">
    <source>
        <dbReference type="ARBA" id="ARBA00022833"/>
    </source>
</evidence>
<evidence type="ECO:0000256" key="2">
    <source>
        <dbReference type="ARBA" id="ARBA00022475"/>
    </source>
</evidence>
<dbReference type="GO" id="GO:0046872">
    <property type="term" value="F:metal ion binding"/>
    <property type="evidence" value="ECO:0007669"/>
    <property type="project" value="UniProtKB-KW"/>
</dbReference>
<dbReference type="InterPro" id="IPR050083">
    <property type="entry name" value="HtpX_protease"/>
</dbReference>
<name>A0A4R7JTL4_9GAMM</name>
<keyword evidence="4 11" id="KW-0812">Transmembrane</keyword>
<keyword evidence="14" id="KW-1185">Reference proteome</keyword>
<dbReference type="Gene3D" id="3.30.2010.10">
    <property type="entry name" value="Metalloproteases ('zincins'), catalytic domain"/>
    <property type="match status" value="1"/>
</dbReference>
<dbReference type="CDD" id="cd07340">
    <property type="entry name" value="M48B_Htpx_like"/>
    <property type="match status" value="1"/>
</dbReference>
<dbReference type="Proteomes" id="UP000295830">
    <property type="component" value="Unassembled WGS sequence"/>
</dbReference>
<protein>
    <submittedName>
        <fullName evidence="13">Zn-dependent protease with chaperone function</fullName>
    </submittedName>
</protein>
<feature type="transmembrane region" description="Helical" evidence="11">
    <location>
        <begin position="188"/>
        <end position="206"/>
    </location>
</feature>
<keyword evidence="8 11" id="KW-1133">Transmembrane helix</keyword>
<evidence type="ECO:0000256" key="9">
    <source>
        <dbReference type="ARBA" id="ARBA00023049"/>
    </source>
</evidence>
<evidence type="ECO:0000256" key="1">
    <source>
        <dbReference type="ARBA" id="ARBA00001947"/>
    </source>
</evidence>
<accession>A0A4R7JTL4</accession>
<evidence type="ECO:0000259" key="12">
    <source>
        <dbReference type="Pfam" id="PF01435"/>
    </source>
</evidence>
<dbReference type="GO" id="GO:0006508">
    <property type="term" value="P:proteolysis"/>
    <property type="evidence" value="ECO:0007669"/>
    <property type="project" value="UniProtKB-KW"/>
</dbReference>
<dbReference type="PANTHER" id="PTHR43221:SF2">
    <property type="entry name" value="PROTEASE HTPX HOMOLOG"/>
    <property type="match status" value="1"/>
</dbReference>
<comment type="caution">
    <text evidence="13">The sequence shown here is derived from an EMBL/GenBank/DDBJ whole genome shotgun (WGS) entry which is preliminary data.</text>
</comment>
<comment type="cofactor">
    <cofactor evidence="1">
        <name>Zn(2+)</name>
        <dbReference type="ChEBI" id="CHEBI:29105"/>
    </cofactor>
</comment>
<evidence type="ECO:0000256" key="11">
    <source>
        <dbReference type="SAM" id="Phobius"/>
    </source>
</evidence>
<feature type="transmembrane region" description="Helical" evidence="11">
    <location>
        <begin position="15"/>
        <end position="40"/>
    </location>
</feature>
<evidence type="ECO:0000313" key="14">
    <source>
        <dbReference type="Proteomes" id="UP000295830"/>
    </source>
</evidence>
<keyword evidence="2" id="KW-1003">Cell membrane</keyword>
<keyword evidence="3 13" id="KW-0645">Protease</keyword>
<dbReference type="GO" id="GO:0004222">
    <property type="term" value="F:metalloendopeptidase activity"/>
    <property type="evidence" value="ECO:0007669"/>
    <property type="project" value="InterPro"/>
</dbReference>
<dbReference type="RefSeq" id="WP_133736249.1">
    <property type="nucleotide sequence ID" value="NZ_SOAX01000004.1"/>
</dbReference>
<feature type="transmembrane region" description="Helical" evidence="11">
    <location>
        <begin position="226"/>
        <end position="247"/>
    </location>
</feature>
<organism evidence="13 14">
    <name type="scientific">Halospina denitrificans</name>
    <dbReference type="NCBI Taxonomy" id="332522"/>
    <lineage>
        <taxon>Bacteria</taxon>
        <taxon>Pseudomonadati</taxon>
        <taxon>Pseudomonadota</taxon>
        <taxon>Gammaproteobacteria</taxon>
        <taxon>Halospina</taxon>
    </lineage>
</organism>
<keyword evidence="5" id="KW-0479">Metal-binding</keyword>
<proteinExistence type="predicted"/>
<evidence type="ECO:0000256" key="10">
    <source>
        <dbReference type="ARBA" id="ARBA00023136"/>
    </source>
</evidence>
<dbReference type="EMBL" id="SOAX01000004">
    <property type="protein sequence ID" value="TDT40229.1"/>
    <property type="molecule type" value="Genomic_DNA"/>
</dbReference>